<comment type="subcellular location">
    <subcellularLocation>
        <location evidence="1">Membrane</location>
        <topology evidence="1">Multi-pass membrane protein</topology>
    </subcellularLocation>
</comment>
<keyword evidence="8" id="KW-1185">Reference proteome</keyword>
<evidence type="ECO:0000256" key="2">
    <source>
        <dbReference type="ARBA" id="ARBA00022692"/>
    </source>
</evidence>
<evidence type="ECO:0000256" key="1">
    <source>
        <dbReference type="ARBA" id="ARBA00004141"/>
    </source>
</evidence>
<keyword evidence="4 5" id="KW-0472">Membrane</keyword>
<feature type="domain" description="Integral membrane bound transporter" evidence="6">
    <location>
        <begin position="3"/>
        <end position="62"/>
    </location>
</feature>
<dbReference type="EMBL" id="MDTU01000002">
    <property type="protein sequence ID" value="ODN41494.1"/>
    <property type="molecule type" value="Genomic_DNA"/>
</dbReference>
<proteinExistence type="predicted"/>
<evidence type="ECO:0000259" key="6">
    <source>
        <dbReference type="Pfam" id="PF13515"/>
    </source>
</evidence>
<evidence type="ECO:0000256" key="5">
    <source>
        <dbReference type="SAM" id="Phobius"/>
    </source>
</evidence>
<evidence type="ECO:0000256" key="3">
    <source>
        <dbReference type="ARBA" id="ARBA00022989"/>
    </source>
</evidence>
<comment type="caution">
    <text evidence="7">The sequence shown here is derived from an EMBL/GenBank/DDBJ whole genome shotgun (WGS) entry which is preliminary data.</text>
</comment>
<protein>
    <recommendedName>
        <fullName evidence="6">Integral membrane bound transporter domain-containing protein</fullName>
    </recommendedName>
</protein>
<sequence>MDAATTRYKGYQRLAGCFAGFVVALIIIDLNIQSFVVIILIIAVFTFLFNYLHFGHSHSSYFGTQASVVHFFRCS</sequence>
<name>A0ABX2ZY01_9GAMM</name>
<dbReference type="Proteomes" id="UP000094329">
    <property type="component" value="Unassembled WGS sequence"/>
</dbReference>
<dbReference type="Pfam" id="PF13515">
    <property type="entry name" value="FUSC_2"/>
    <property type="match status" value="1"/>
</dbReference>
<accession>A0ABX2ZY01</accession>
<dbReference type="InterPro" id="IPR049453">
    <property type="entry name" value="Memb_transporter_dom"/>
</dbReference>
<keyword evidence="3 5" id="KW-1133">Transmembrane helix</keyword>
<evidence type="ECO:0000313" key="8">
    <source>
        <dbReference type="Proteomes" id="UP000094329"/>
    </source>
</evidence>
<organism evidence="7 8">
    <name type="scientific">Piscirickettsia litoralis</name>
    <dbReference type="NCBI Taxonomy" id="1891921"/>
    <lineage>
        <taxon>Bacteria</taxon>
        <taxon>Pseudomonadati</taxon>
        <taxon>Pseudomonadota</taxon>
        <taxon>Gammaproteobacteria</taxon>
        <taxon>Thiotrichales</taxon>
        <taxon>Piscirickettsiaceae</taxon>
        <taxon>Piscirickettsia</taxon>
    </lineage>
</organism>
<feature type="transmembrane region" description="Helical" evidence="5">
    <location>
        <begin position="12"/>
        <end position="28"/>
    </location>
</feature>
<evidence type="ECO:0000256" key="4">
    <source>
        <dbReference type="ARBA" id="ARBA00023136"/>
    </source>
</evidence>
<gene>
    <name evidence="7" type="ORF">BGC07_15380</name>
</gene>
<keyword evidence="2 5" id="KW-0812">Transmembrane</keyword>
<feature type="transmembrane region" description="Helical" evidence="5">
    <location>
        <begin position="34"/>
        <end position="52"/>
    </location>
</feature>
<reference evidence="7 8" key="1">
    <citation type="submission" date="2016-08" db="EMBL/GenBank/DDBJ databases">
        <title>Draft genome sequence of Candidatus Piscirickettsia litoralis, from seawater.</title>
        <authorList>
            <person name="Wan X."/>
            <person name="Lee A.J."/>
            <person name="Hou S."/>
            <person name="Donachie S.P."/>
        </authorList>
    </citation>
    <scope>NUCLEOTIDE SEQUENCE [LARGE SCALE GENOMIC DNA]</scope>
    <source>
        <strain evidence="7 8">Y2</strain>
    </source>
</reference>
<evidence type="ECO:0000313" key="7">
    <source>
        <dbReference type="EMBL" id="ODN41494.1"/>
    </source>
</evidence>